<keyword evidence="1" id="KW-1133">Transmembrane helix</keyword>
<keyword evidence="3" id="KW-1185">Reference proteome</keyword>
<keyword evidence="1" id="KW-0472">Membrane</keyword>
<organism evidence="2 3">
    <name type="scientific">Rhodovarius crocodyli</name>
    <dbReference type="NCBI Taxonomy" id="1979269"/>
    <lineage>
        <taxon>Bacteria</taxon>
        <taxon>Pseudomonadati</taxon>
        <taxon>Pseudomonadota</taxon>
        <taxon>Alphaproteobacteria</taxon>
        <taxon>Acetobacterales</taxon>
        <taxon>Roseomonadaceae</taxon>
        <taxon>Rhodovarius</taxon>
    </lineage>
</organism>
<gene>
    <name evidence="2" type="ORF">EOD42_08970</name>
</gene>
<evidence type="ECO:0000313" key="3">
    <source>
        <dbReference type="Proteomes" id="UP000282957"/>
    </source>
</evidence>
<sequence length="61" mass="6311">MTDNEAAGAFGLLLAVTLFAAWLTHVIACIKAASWLFLIAGGICAPVAVVHGVGIWFGAWP</sequence>
<dbReference type="OrthoDB" id="8266290at2"/>
<protein>
    <submittedName>
        <fullName evidence="2">Uncharacterized protein</fullName>
    </submittedName>
</protein>
<proteinExistence type="predicted"/>
<dbReference type="AlphaFoldDB" id="A0A437MJT7"/>
<evidence type="ECO:0000313" key="2">
    <source>
        <dbReference type="EMBL" id="RVT97911.1"/>
    </source>
</evidence>
<accession>A0A437MJT7</accession>
<feature type="transmembrane region" description="Helical" evidence="1">
    <location>
        <begin position="6"/>
        <end position="28"/>
    </location>
</feature>
<feature type="transmembrane region" description="Helical" evidence="1">
    <location>
        <begin position="35"/>
        <end position="59"/>
    </location>
</feature>
<name>A0A437MJT7_9PROT</name>
<keyword evidence="1" id="KW-0812">Transmembrane</keyword>
<evidence type="ECO:0000256" key="1">
    <source>
        <dbReference type="SAM" id="Phobius"/>
    </source>
</evidence>
<comment type="caution">
    <text evidence="2">The sequence shown here is derived from an EMBL/GenBank/DDBJ whole genome shotgun (WGS) entry which is preliminary data.</text>
</comment>
<dbReference type="Proteomes" id="UP000282957">
    <property type="component" value="Unassembled WGS sequence"/>
</dbReference>
<dbReference type="RefSeq" id="WP_127787140.1">
    <property type="nucleotide sequence ID" value="NZ_SACL01000002.1"/>
</dbReference>
<dbReference type="EMBL" id="SACL01000002">
    <property type="protein sequence ID" value="RVT97911.1"/>
    <property type="molecule type" value="Genomic_DNA"/>
</dbReference>
<reference evidence="2 3" key="1">
    <citation type="submission" date="2019-01" db="EMBL/GenBank/DDBJ databases">
        <authorList>
            <person name="Chen W.-M."/>
        </authorList>
    </citation>
    <scope>NUCLEOTIDE SEQUENCE [LARGE SCALE GENOMIC DNA]</scope>
    <source>
        <strain evidence="2 3">CCP-6</strain>
    </source>
</reference>